<dbReference type="EMBL" id="BAAAKJ010000323">
    <property type="protein sequence ID" value="GAA1407478.1"/>
    <property type="molecule type" value="Genomic_DNA"/>
</dbReference>
<organism evidence="2 3">
    <name type="scientific">Kitasatospora putterlickiae</name>
    <dbReference type="NCBI Taxonomy" id="221725"/>
    <lineage>
        <taxon>Bacteria</taxon>
        <taxon>Bacillati</taxon>
        <taxon>Actinomycetota</taxon>
        <taxon>Actinomycetes</taxon>
        <taxon>Kitasatosporales</taxon>
        <taxon>Streptomycetaceae</taxon>
        <taxon>Kitasatospora</taxon>
    </lineage>
</organism>
<sequence>MLDVAFAVFTGCSLSGCRGLGTPDRKRAGRIRNYDRAARPDVTSAPGRCRDSARSKQERADRCGPHPAGRRSQWAAAAGREVTPVWMVGSGAGASWGGVVGGDGGGEAVAGLGTVEPVAGCVQRLGEGFQGRLRSLPREPGLAHGEIAPSLKPGRPVVGQGFRRLVRGA</sequence>
<gene>
    <name evidence="2" type="ORF">GCM10009639_56340</name>
</gene>
<feature type="compositionally biased region" description="Basic and acidic residues" evidence="1">
    <location>
        <begin position="48"/>
        <end position="64"/>
    </location>
</feature>
<evidence type="ECO:0000256" key="1">
    <source>
        <dbReference type="SAM" id="MobiDB-lite"/>
    </source>
</evidence>
<evidence type="ECO:0000313" key="3">
    <source>
        <dbReference type="Proteomes" id="UP001499863"/>
    </source>
</evidence>
<keyword evidence="3" id="KW-1185">Reference proteome</keyword>
<evidence type="ECO:0000313" key="2">
    <source>
        <dbReference type="EMBL" id="GAA1407478.1"/>
    </source>
</evidence>
<comment type="caution">
    <text evidence="2">The sequence shown here is derived from an EMBL/GenBank/DDBJ whole genome shotgun (WGS) entry which is preliminary data.</text>
</comment>
<name>A0ABP4J2C7_9ACTN</name>
<proteinExistence type="predicted"/>
<protein>
    <submittedName>
        <fullName evidence="2">Uncharacterized protein</fullName>
    </submittedName>
</protein>
<reference evidence="3" key="1">
    <citation type="journal article" date="2019" name="Int. J. Syst. Evol. Microbiol.">
        <title>The Global Catalogue of Microorganisms (GCM) 10K type strain sequencing project: providing services to taxonomists for standard genome sequencing and annotation.</title>
        <authorList>
            <consortium name="The Broad Institute Genomics Platform"/>
            <consortium name="The Broad Institute Genome Sequencing Center for Infectious Disease"/>
            <person name="Wu L."/>
            <person name="Ma J."/>
        </authorList>
    </citation>
    <scope>NUCLEOTIDE SEQUENCE [LARGE SCALE GENOMIC DNA]</scope>
    <source>
        <strain evidence="3">JCM 12393</strain>
    </source>
</reference>
<accession>A0ABP4J2C7</accession>
<feature type="region of interest" description="Disordered" evidence="1">
    <location>
        <begin position="28"/>
        <end position="76"/>
    </location>
</feature>
<dbReference type="Proteomes" id="UP001499863">
    <property type="component" value="Unassembled WGS sequence"/>
</dbReference>